<reference evidence="2 3" key="1">
    <citation type="journal article" date="2020" name="ISME J.">
        <title>Comparative genomics reveals insights into cyanobacterial evolution and habitat adaptation.</title>
        <authorList>
            <person name="Chen M.Y."/>
            <person name="Teng W.K."/>
            <person name="Zhao L."/>
            <person name="Hu C.X."/>
            <person name="Zhou Y.K."/>
            <person name="Han B.P."/>
            <person name="Song L.R."/>
            <person name="Shu W.S."/>
        </authorList>
    </citation>
    <scope>NUCLEOTIDE SEQUENCE [LARGE SCALE GENOMIC DNA]</scope>
    <source>
        <strain evidence="2 3">FACHB-288</strain>
    </source>
</reference>
<evidence type="ECO:0000313" key="2">
    <source>
        <dbReference type="EMBL" id="MBD2195772.1"/>
    </source>
</evidence>
<evidence type="ECO:0000313" key="3">
    <source>
        <dbReference type="Proteomes" id="UP000658514"/>
    </source>
</evidence>
<accession>A0ABR8AAH7</accession>
<sequence>MGTGVGNHARQFLQEKTSKTGLPNRANTTALARVHKQNFLPDKVLEATERSDYFVTES</sequence>
<comment type="caution">
    <text evidence="2">The sequence shown here is derived from an EMBL/GenBank/DDBJ whole genome shotgun (WGS) entry which is preliminary data.</text>
</comment>
<dbReference type="EMBL" id="JACJQH010000012">
    <property type="protein sequence ID" value="MBD2195772.1"/>
    <property type="molecule type" value="Genomic_DNA"/>
</dbReference>
<keyword evidence="3" id="KW-1185">Reference proteome</keyword>
<dbReference type="Proteomes" id="UP000658514">
    <property type="component" value="Unassembled WGS sequence"/>
</dbReference>
<evidence type="ECO:0000256" key="1">
    <source>
        <dbReference type="SAM" id="MobiDB-lite"/>
    </source>
</evidence>
<name>A0ABR8AAH7_9CYAN</name>
<feature type="region of interest" description="Disordered" evidence="1">
    <location>
        <begin position="1"/>
        <end position="24"/>
    </location>
</feature>
<protein>
    <submittedName>
        <fullName evidence="2">Uncharacterized protein</fullName>
    </submittedName>
</protein>
<organism evidence="2 3">
    <name type="scientific">Calothrix parietina FACHB-288</name>
    <dbReference type="NCBI Taxonomy" id="2692896"/>
    <lineage>
        <taxon>Bacteria</taxon>
        <taxon>Bacillati</taxon>
        <taxon>Cyanobacteriota</taxon>
        <taxon>Cyanophyceae</taxon>
        <taxon>Nostocales</taxon>
        <taxon>Calotrichaceae</taxon>
        <taxon>Calothrix</taxon>
    </lineage>
</organism>
<gene>
    <name evidence="2" type="ORF">H6G24_09750</name>
</gene>
<dbReference type="RefSeq" id="WP_190540251.1">
    <property type="nucleotide sequence ID" value="NZ_CAWPNO010000024.1"/>
</dbReference>
<proteinExistence type="predicted"/>